<sequence length="334" mass="36429">MEEVVGPALEQLTLEEDEEALELKSPRSQGPHKLNLSAELLEKYYTLNEVPYKAPPTGPLRVFGVMNLIQGSIATGCFLTPRLYAPREIWLMDRVRLAGVDHKIRLLESLSKELRVLEALSPPITEANKTVFGHTLQNAVNLVQELRAELVRPFPTLAQGPPPAPQDPTKVERDVSNAVGGGAVGNTVGKMASLAFGFGRMVKKQAVAVVERANAAMVENTSKETLGRYSQWVESLFTQLQFLGVWLDPSFPVASTLDLGRHQAVSAALQGTPWLESVLALATFLDEVVCELVMRDVEALLQCYLRRISQGFGAFSIDTKTLTKPPASAPSVAS</sequence>
<gene>
    <name evidence="1" type="ORF">ACHHYP_05187</name>
</gene>
<keyword evidence="2" id="KW-1185">Reference proteome</keyword>
<evidence type="ECO:0000313" key="2">
    <source>
        <dbReference type="Proteomes" id="UP000243579"/>
    </source>
</evidence>
<evidence type="ECO:0000313" key="1">
    <source>
        <dbReference type="EMBL" id="OQR90864.1"/>
    </source>
</evidence>
<dbReference type="EMBL" id="JNBR01000575">
    <property type="protein sequence ID" value="OQR90864.1"/>
    <property type="molecule type" value="Genomic_DNA"/>
</dbReference>
<name>A0A1V9YYH5_ACHHY</name>
<dbReference type="AlphaFoldDB" id="A0A1V9YYH5"/>
<dbReference type="PANTHER" id="PTHR37327:SF1">
    <property type="entry name" value="MICROTUBULE INTERACTING AND TRANSPORT DOMAIN-CONTAINING PROTEIN"/>
    <property type="match status" value="1"/>
</dbReference>
<protein>
    <submittedName>
        <fullName evidence="1">Uncharacterized protein</fullName>
    </submittedName>
</protein>
<accession>A0A1V9YYH5</accession>
<comment type="caution">
    <text evidence="1">The sequence shown here is derived from an EMBL/GenBank/DDBJ whole genome shotgun (WGS) entry which is preliminary data.</text>
</comment>
<organism evidence="1 2">
    <name type="scientific">Achlya hypogyna</name>
    <name type="common">Oomycete</name>
    <name type="synonym">Protoachlya hypogyna</name>
    <dbReference type="NCBI Taxonomy" id="1202772"/>
    <lineage>
        <taxon>Eukaryota</taxon>
        <taxon>Sar</taxon>
        <taxon>Stramenopiles</taxon>
        <taxon>Oomycota</taxon>
        <taxon>Saprolegniomycetes</taxon>
        <taxon>Saprolegniales</taxon>
        <taxon>Achlyaceae</taxon>
        <taxon>Achlya</taxon>
    </lineage>
</organism>
<dbReference type="OrthoDB" id="2245455at2759"/>
<proteinExistence type="predicted"/>
<dbReference type="Proteomes" id="UP000243579">
    <property type="component" value="Unassembled WGS sequence"/>
</dbReference>
<dbReference type="PANTHER" id="PTHR37327">
    <property type="entry name" value="CHROMOSOME 1, WHOLE GENOME SHOTGUN SEQUENCE"/>
    <property type="match status" value="1"/>
</dbReference>
<reference evidence="1 2" key="1">
    <citation type="journal article" date="2014" name="Genome Biol. Evol.">
        <title>The secreted proteins of Achlya hypogyna and Thraustotheca clavata identify the ancestral oomycete secretome and reveal gene acquisitions by horizontal gene transfer.</title>
        <authorList>
            <person name="Misner I."/>
            <person name="Blouin N."/>
            <person name="Leonard G."/>
            <person name="Richards T.A."/>
            <person name="Lane C.E."/>
        </authorList>
    </citation>
    <scope>NUCLEOTIDE SEQUENCE [LARGE SCALE GENOMIC DNA]</scope>
    <source>
        <strain evidence="1 2">ATCC 48635</strain>
    </source>
</reference>